<dbReference type="PANTHER" id="PTHR22576:SF37">
    <property type="entry name" value="MUCOSA-ASSOCIATED LYMPHOID TISSUE LYMPHOMA TRANSLOCATION PROTEIN 1"/>
    <property type="match status" value="1"/>
</dbReference>
<dbReference type="AlphaFoldDB" id="A0A820JQK5"/>
<sequence length="568" mass="64593">MCGATKRYNCLLSANIPHFDYVTFHEVFNIFSNLNSRFAAIVNNMPHMPVYLGLNAMSITVTEFYYTHLSQSNTCHRLISLCVSNEFAFDNGLWLASHVSKFNNLRRLSLIDIKCSSFELIINALSPNTPLIMFSIRFTTYARAAETFAGVPEGAYYQQIFRLFPYLRVCDLRFWRYIYDTLDNQIVLPFDEVFMPIETSIFNLQSIVIQECSPAFLSHLLEHLPQLQDLSFGLSTPWLPDQHPLMNDVSKLGLFLMAAKFTSESRRRLALVIGIGDYENVRKLKNPQNDAKALSSLLQRIRFTTAEQHLDKTRNQLKHVLVDFEDSIQSNDIVLFYFAGHGIQWEDQNYLLPKDFPDMDAADKKKKAEFLKKNAINAQDILNTLSDRKPYVVIFLLDCCRQYFLRNTDLNRGALNANEYQSVGLTAMHKAGSLVAFACAPGALVDDKPEEKNSLFMKHLLKHLPTPNEDIVNTLRNVTRGVMQDSNSKQIPFMSVQLCHNNIYMYEQTDDFSAAAIVGTTNPTRKIRSNNSSQIDTSSAATGTAGNTRIDSVTKKISRIKINTSTNQ</sequence>
<evidence type="ECO:0000256" key="1">
    <source>
        <dbReference type="SAM" id="MobiDB-lite"/>
    </source>
</evidence>
<evidence type="ECO:0000259" key="2">
    <source>
        <dbReference type="PROSITE" id="PS50208"/>
    </source>
</evidence>
<reference evidence="3" key="1">
    <citation type="submission" date="2021-02" db="EMBL/GenBank/DDBJ databases">
        <authorList>
            <person name="Nowell W R."/>
        </authorList>
    </citation>
    <scope>NUCLEOTIDE SEQUENCE</scope>
</reference>
<dbReference type="SUPFAM" id="SSF52129">
    <property type="entry name" value="Caspase-like"/>
    <property type="match status" value="1"/>
</dbReference>
<gene>
    <name evidence="3" type="ORF">HFQ381_LOCUS15249</name>
</gene>
<feature type="compositionally biased region" description="Low complexity" evidence="1">
    <location>
        <begin position="537"/>
        <end position="546"/>
    </location>
</feature>
<feature type="non-terminal residue" evidence="3">
    <location>
        <position position="1"/>
    </location>
</feature>
<accession>A0A820JQK5</accession>
<evidence type="ECO:0000313" key="3">
    <source>
        <dbReference type="EMBL" id="CAF4327842.1"/>
    </source>
</evidence>
<dbReference type="EMBL" id="CAJOBO010001028">
    <property type="protein sequence ID" value="CAF4327842.1"/>
    <property type="molecule type" value="Genomic_DNA"/>
</dbReference>
<feature type="region of interest" description="Disordered" evidence="1">
    <location>
        <begin position="528"/>
        <end position="547"/>
    </location>
</feature>
<protein>
    <recommendedName>
        <fullName evidence="2">Caspase family p20 domain-containing protein</fullName>
    </recommendedName>
</protein>
<organism evidence="3 4">
    <name type="scientific">Rotaria socialis</name>
    <dbReference type="NCBI Taxonomy" id="392032"/>
    <lineage>
        <taxon>Eukaryota</taxon>
        <taxon>Metazoa</taxon>
        <taxon>Spiralia</taxon>
        <taxon>Gnathifera</taxon>
        <taxon>Rotifera</taxon>
        <taxon>Eurotatoria</taxon>
        <taxon>Bdelloidea</taxon>
        <taxon>Philodinida</taxon>
        <taxon>Philodinidae</taxon>
        <taxon>Rotaria</taxon>
    </lineage>
</organism>
<dbReference type="InterPro" id="IPR052039">
    <property type="entry name" value="Caspase-related_regulators"/>
</dbReference>
<dbReference type="InterPro" id="IPR029030">
    <property type="entry name" value="Caspase-like_dom_sf"/>
</dbReference>
<dbReference type="Gene3D" id="3.40.50.1460">
    <property type="match status" value="1"/>
</dbReference>
<dbReference type="SUPFAM" id="SSF52047">
    <property type="entry name" value="RNI-like"/>
    <property type="match status" value="1"/>
</dbReference>
<evidence type="ECO:0000313" key="4">
    <source>
        <dbReference type="Proteomes" id="UP000663851"/>
    </source>
</evidence>
<dbReference type="Proteomes" id="UP000663851">
    <property type="component" value="Unassembled WGS sequence"/>
</dbReference>
<dbReference type="InterPro" id="IPR011600">
    <property type="entry name" value="Pept_C14_caspase"/>
</dbReference>
<dbReference type="PROSITE" id="PS50208">
    <property type="entry name" value="CASPASE_P20"/>
    <property type="match status" value="1"/>
</dbReference>
<comment type="caution">
    <text evidence="3">The sequence shown here is derived from an EMBL/GenBank/DDBJ whole genome shotgun (WGS) entry which is preliminary data.</text>
</comment>
<proteinExistence type="predicted"/>
<dbReference type="GO" id="GO:0004197">
    <property type="term" value="F:cysteine-type endopeptidase activity"/>
    <property type="evidence" value="ECO:0007669"/>
    <property type="project" value="InterPro"/>
</dbReference>
<dbReference type="PANTHER" id="PTHR22576">
    <property type="entry name" value="MUCOSA ASSOCIATED LYMPHOID TISSUE LYMPHOMA TRANSLOCATION PROTEIN 1/PARACASPASE"/>
    <property type="match status" value="1"/>
</dbReference>
<dbReference type="GO" id="GO:0006508">
    <property type="term" value="P:proteolysis"/>
    <property type="evidence" value="ECO:0007669"/>
    <property type="project" value="InterPro"/>
</dbReference>
<name>A0A820JQK5_9BILA</name>
<dbReference type="Pfam" id="PF00656">
    <property type="entry name" value="Peptidase_C14"/>
    <property type="match status" value="1"/>
</dbReference>
<feature type="domain" description="Caspase family p20" evidence="2">
    <location>
        <begin position="266"/>
        <end position="344"/>
    </location>
</feature>
<dbReference type="InterPro" id="IPR001309">
    <property type="entry name" value="Pept_C14_p20"/>
</dbReference>